<gene>
    <name evidence="4" type="ORF">SAMN05421773_10448</name>
</gene>
<feature type="domain" description="MaoC-like" evidence="3">
    <location>
        <begin position="227"/>
        <end position="297"/>
    </location>
</feature>
<keyword evidence="5" id="KW-1185">Reference proteome</keyword>
<accession>A0A1I1K1I5</accession>
<evidence type="ECO:0000256" key="2">
    <source>
        <dbReference type="SAM" id="MobiDB-lite"/>
    </source>
</evidence>
<dbReference type="PANTHER" id="PTHR43841:SF1">
    <property type="entry name" value="3-HYDROXYACYL-THIOESTER DEHYDRATASE X"/>
    <property type="match status" value="1"/>
</dbReference>
<evidence type="ECO:0000313" key="4">
    <source>
        <dbReference type="EMBL" id="SFC54704.1"/>
    </source>
</evidence>
<protein>
    <submittedName>
        <fullName evidence="4">Acyl dehydratase</fullName>
    </submittedName>
</protein>
<evidence type="ECO:0000256" key="1">
    <source>
        <dbReference type="ARBA" id="ARBA00005254"/>
    </source>
</evidence>
<dbReference type="PRINTS" id="PR01483">
    <property type="entry name" value="FASYNTHASE"/>
</dbReference>
<reference evidence="4 5" key="1">
    <citation type="submission" date="2016-10" db="EMBL/GenBank/DDBJ databases">
        <authorList>
            <person name="de Groot N.N."/>
        </authorList>
    </citation>
    <scope>NUCLEOTIDE SEQUENCE [LARGE SCALE GENOMIC DNA]</scope>
    <source>
        <strain evidence="4 5">CGMCC 4.5739</strain>
    </source>
</reference>
<feature type="region of interest" description="Disordered" evidence="2">
    <location>
        <begin position="178"/>
        <end position="216"/>
    </location>
</feature>
<proteinExistence type="inferred from homology"/>
<dbReference type="Proteomes" id="UP000199207">
    <property type="component" value="Unassembled WGS sequence"/>
</dbReference>
<sequence>MNRPAPHGRPPGLLGSYARALLPMPSPARRRGGGSTGSGADVIRLPDRRITLSGVPADADHLRRYADVCGFPAGSGHAAAAAALPLTYPHLVGFPLQLRLMARRDFPFPLLGLVHIANEIERLRPLTVREPLSYAAWAEEPSGHPRGTAFTMAVGAAAPDGATVWRSRSTYLHRHRHRHRHRTAPGEPPASPPGVPEVPEVPEPPADGASGAAVDGLWRVPGSAGRAYARVSGDRNPIHLHPLPARLLGFPRAIAHGMWTKARCLAALDGRLPDACRVRVTFHAPVLLPAEVRFRAAGTPEDGRGLLFALTTPDGARTHLRGEIT</sequence>
<dbReference type="RefSeq" id="WP_093838341.1">
    <property type="nucleotide sequence ID" value="NZ_FOLM01000004.1"/>
</dbReference>
<dbReference type="InterPro" id="IPR029069">
    <property type="entry name" value="HotDog_dom_sf"/>
</dbReference>
<evidence type="ECO:0000259" key="3">
    <source>
        <dbReference type="Pfam" id="PF01575"/>
    </source>
</evidence>
<dbReference type="OrthoDB" id="9774179at2"/>
<dbReference type="Gene3D" id="3.10.129.10">
    <property type="entry name" value="Hotdog Thioesterase"/>
    <property type="match status" value="1"/>
</dbReference>
<dbReference type="GO" id="GO:0005835">
    <property type="term" value="C:fatty acid synthase complex"/>
    <property type="evidence" value="ECO:0007669"/>
    <property type="project" value="InterPro"/>
</dbReference>
<dbReference type="GO" id="GO:0004312">
    <property type="term" value="F:fatty acid synthase activity"/>
    <property type="evidence" value="ECO:0007669"/>
    <property type="project" value="InterPro"/>
</dbReference>
<dbReference type="InterPro" id="IPR002539">
    <property type="entry name" value="MaoC-like_dom"/>
</dbReference>
<organism evidence="4 5">
    <name type="scientific">Streptomyces aidingensis</name>
    <dbReference type="NCBI Taxonomy" id="910347"/>
    <lineage>
        <taxon>Bacteria</taxon>
        <taxon>Bacillati</taxon>
        <taxon>Actinomycetota</taxon>
        <taxon>Actinomycetes</taxon>
        <taxon>Kitasatosporales</taxon>
        <taxon>Streptomycetaceae</taxon>
        <taxon>Streptomyces</taxon>
    </lineage>
</organism>
<dbReference type="Pfam" id="PF01575">
    <property type="entry name" value="MaoC_dehydratas"/>
    <property type="match status" value="1"/>
</dbReference>
<dbReference type="EMBL" id="FOLM01000004">
    <property type="protein sequence ID" value="SFC54704.1"/>
    <property type="molecule type" value="Genomic_DNA"/>
</dbReference>
<dbReference type="SUPFAM" id="SSF54637">
    <property type="entry name" value="Thioesterase/thiol ester dehydrase-isomerase"/>
    <property type="match status" value="2"/>
</dbReference>
<name>A0A1I1K1I5_9ACTN</name>
<dbReference type="STRING" id="910347.SAMN05421773_10448"/>
<dbReference type="AlphaFoldDB" id="A0A1I1K1I5"/>
<dbReference type="PANTHER" id="PTHR43841">
    <property type="entry name" value="3-HYDROXYACYL-THIOESTER DEHYDRATASE HTDX-RELATED"/>
    <property type="match status" value="1"/>
</dbReference>
<evidence type="ECO:0000313" key="5">
    <source>
        <dbReference type="Proteomes" id="UP000199207"/>
    </source>
</evidence>
<dbReference type="GO" id="GO:0006633">
    <property type="term" value="P:fatty acid biosynthetic process"/>
    <property type="evidence" value="ECO:0007669"/>
    <property type="project" value="InterPro"/>
</dbReference>
<comment type="similarity">
    <text evidence="1">Belongs to the enoyl-CoA hydratase/isomerase family.</text>
</comment>
<dbReference type="InterPro" id="IPR003965">
    <property type="entry name" value="Fatty_acid_synthase"/>
</dbReference>
<feature type="compositionally biased region" description="Pro residues" evidence="2">
    <location>
        <begin position="186"/>
        <end position="205"/>
    </location>
</feature>